<dbReference type="Gene3D" id="3.40.190.170">
    <property type="entry name" value="Bacterial extracellular solute-binding protein, family 7"/>
    <property type="match status" value="1"/>
</dbReference>
<feature type="signal peptide" evidence="2">
    <location>
        <begin position="1"/>
        <end position="19"/>
    </location>
</feature>
<proteinExistence type="predicted"/>
<accession>A0ABS9EE05</accession>
<sequence>MKKALIYLFLLVMVSSCYKEEPVKSLKLAHSLGVTHPVHVAMEYFADRVKEKSGGKLLIEIYPSSQLGSERQCLELLQIGSLDMTKVSSAVMENFSPKLKVFGYPYLFKDKTHRYHVFDSKLGEELLLDGEKYWLRGLTYFDAGSRSFYTKDKEIKSPEDLKGMKIRVMQSPTAISLIKSFGGAATPVSWGELYTSLQQGVVDGAENNLPSFYSSKHYEICKFFSVDEHTSIPDILVISSSVYKKLTAEEKKWIDDSAKEATVKQRELWEEAEKEALAEISKAGVKITYPNKNLFKEQSIEIISELKENDTAIYNLVKQIREIK</sequence>
<organism evidence="3 4">
    <name type="scientific">Gillisia lutea</name>
    <dbReference type="NCBI Taxonomy" id="2909668"/>
    <lineage>
        <taxon>Bacteria</taxon>
        <taxon>Pseudomonadati</taxon>
        <taxon>Bacteroidota</taxon>
        <taxon>Flavobacteriia</taxon>
        <taxon>Flavobacteriales</taxon>
        <taxon>Flavobacteriaceae</taxon>
        <taxon>Gillisia</taxon>
    </lineage>
</organism>
<reference evidence="3" key="1">
    <citation type="submission" date="2022-01" db="EMBL/GenBank/DDBJ databases">
        <title>Gillisia lutea sp. nov., isolated from marine plastic residues from the Malvarosa beach (Valencia, Spain).</title>
        <authorList>
            <person name="Vidal-Verdu A."/>
            <person name="Molina-Menor E."/>
            <person name="Satari L."/>
            <person name="Pascual J."/>
            <person name="Pereto J."/>
            <person name="Porcar M."/>
        </authorList>
    </citation>
    <scope>NUCLEOTIDE SEQUENCE</scope>
    <source>
        <strain evidence="3">M10.2A</strain>
    </source>
</reference>
<dbReference type="NCBIfam" id="NF037995">
    <property type="entry name" value="TRAP_S1"/>
    <property type="match status" value="1"/>
</dbReference>
<keyword evidence="4" id="KW-1185">Reference proteome</keyword>
<dbReference type="InterPro" id="IPR038404">
    <property type="entry name" value="TRAP_DctP_sf"/>
</dbReference>
<evidence type="ECO:0000256" key="1">
    <source>
        <dbReference type="ARBA" id="ARBA00022729"/>
    </source>
</evidence>
<dbReference type="Pfam" id="PF03480">
    <property type="entry name" value="DctP"/>
    <property type="match status" value="1"/>
</dbReference>
<dbReference type="PROSITE" id="PS51257">
    <property type="entry name" value="PROKAR_LIPOPROTEIN"/>
    <property type="match status" value="1"/>
</dbReference>
<feature type="chain" id="PRO_5046073301" evidence="2">
    <location>
        <begin position="20"/>
        <end position="324"/>
    </location>
</feature>
<dbReference type="EMBL" id="JAKGTH010000007">
    <property type="protein sequence ID" value="MCF4101095.1"/>
    <property type="molecule type" value="Genomic_DNA"/>
</dbReference>
<protein>
    <submittedName>
        <fullName evidence="3">TRAP transporter substrate-binding protein</fullName>
    </submittedName>
</protein>
<dbReference type="CDD" id="cd13671">
    <property type="entry name" value="PBP2_TRAP_SBP_like_3"/>
    <property type="match status" value="1"/>
</dbReference>
<gene>
    <name evidence="3" type="ORF">L1I30_05415</name>
</gene>
<keyword evidence="1 2" id="KW-0732">Signal</keyword>
<dbReference type="Proteomes" id="UP001179363">
    <property type="component" value="Unassembled WGS sequence"/>
</dbReference>
<dbReference type="NCBIfam" id="TIGR00787">
    <property type="entry name" value="dctP"/>
    <property type="match status" value="1"/>
</dbReference>
<dbReference type="PANTHER" id="PTHR33376:SF2">
    <property type="entry name" value="DICARBOXYLATE-BINDING PERIPLASMIC PROTEIN"/>
    <property type="match status" value="1"/>
</dbReference>
<name>A0ABS9EE05_9FLAO</name>
<evidence type="ECO:0000313" key="3">
    <source>
        <dbReference type="EMBL" id="MCF4101095.1"/>
    </source>
</evidence>
<dbReference type="PANTHER" id="PTHR33376">
    <property type="match status" value="1"/>
</dbReference>
<dbReference type="RefSeq" id="WP_236133246.1">
    <property type="nucleotide sequence ID" value="NZ_JAKGTH010000007.1"/>
</dbReference>
<dbReference type="InterPro" id="IPR018389">
    <property type="entry name" value="DctP_fam"/>
</dbReference>
<evidence type="ECO:0000313" key="4">
    <source>
        <dbReference type="Proteomes" id="UP001179363"/>
    </source>
</evidence>
<dbReference type="InterPro" id="IPR004682">
    <property type="entry name" value="TRAP_DctP"/>
</dbReference>
<evidence type="ECO:0000256" key="2">
    <source>
        <dbReference type="SAM" id="SignalP"/>
    </source>
</evidence>
<dbReference type="SUPFAM" id="SSF53850">
    <property type="entry name" value="Periplasmic binding protein-like II"/>
    <property type="match status" value="1"/>
</dbReference>
<dbReference type="PIRSF" id="PIRSF006470">
    <property type="entry name" value="DctB"/>
    <property type="match status" value="1"/>
</dbReference>
<comment type="caution">
    <text evidence="3">The sequence shown here is derived from an EMBL/GenBank/DDBJ whole genome shotgun (WGS) entry which is preliminary data.</text>
</comment>